<dbReference type="InterPro" id="IPR036388">
    <property type="entry name" value="WH-like_DNA-bd_sf"/>
</dbReference>
<accession>A0AAT9J9W3</accession>
<reference evidence="3" key="2">
    <citation type="submission" date="2024-03" db="EMBL/GenBank/DDBJ databases">
        <authorList>
            <person name="Ni Y."/>
            <person name="Xu T."/>
            <person name="Yan S."/>
            <person name="Chen L."/>
            <person name="Wang Y."/>
        </authorList>
    </citation>
    <scope>NUCLEOTIDE SEQUENCE</scope>
    <source>
        <strain evidence="3">NTT1</strain>
        <strain evidence="2">NTT2</strain>
    </source>
</reference>
<dbReference type="Gene3D" id="1.10.10.10">
    <property type="entry name" value="Winged helix-like DNA-binding domain superfamily/Winged helix DNA-binding domain"/>
    <property type="match status" value="1"/>
</dbReference>
<name>A0AAT9J9W3_9VIRU</name>
<protein>
    <submittedName>
        <fullName evidence="3">ORF18</fullName>
    </submittedName>
    <submittedName>
        <fullName evidence="2">ORF43</fullName>
    </submittedName>
</protein>
<evidence type="ECO:0000259" key="1">
    <source>
        <dbReference type="Pfam" id="PF14947"/>
    </source>
</evidence>
<evidence type="ECO:0000313" key="2">
    <source>
        <dbReference type="EMBL" id="DBA51742.1"/>
    </source>
</evidence>
<organism evidence="3">
    <name type="scientific">Nitrosopumilaceae spindle-shaped virus</name>
    <dbReference type="NCBI Taxonomy" id="3065433"/>
    <lineage>
        <taxon>Viruses</taxon>
    </lineage>
</organism>
<sequence length="79" mass="9194">MRYRSQSQIIQSILETALTPVSKTRIMYKAYLSYTQVTNYLTLLVKSGLLKENKTNHFEATDKAKEFIKYAKAIQELTE</sequence>
<dbReference type="InterPro" id="IPR038723">
    <property type="entry name" value="ArnR1-like_HTH"/>
</dbReference>
<dbReference type="InterPro" id="IPR036390">
    <property type="entry name" value="WH_DNA-bd_sf"/>
</dbReference>
<proteinExistence type="predicted"/>
<reference evidence="3" key="1">
    <citation type="journal article" date="2024" name="Environ. Microbiol. Rep.">
        <title>Hiding in plain sight: The discovery of complete genomes of 11 hypothetical spindle-shaped viruses that putatively infect mesophilic ammonia-oxidizing archaea.</title>
        <authorList>
            <person name="Ni Y."/>
            <person name="Xu T."/>
            <person name="Yan S."/>
            <person name="Chen L."/>
            <person name="Wang Y."/>
        </authorList>
    </citation>
    <scope>NUCLEOTIDE SEQUENCE</scope>
    <source>
        <strain evidence="3">NTT1</strain>
        <strain evidence="2">NTT2</strain>
    </source>
</reference>
<dbReference type="EMBL" id="BK067783">
    <property type="protein sequence ID" value="DBA51742.1"/>
    <property type="molecule type" value="Genomic_DNA"/>
</dbReference>
<feature type="domain" description="ArnR1-like winged helix-turn-helix" evidence="1">
    <location>
        <begin position="4"/>
        <end position="78"/>
    </location>
</feature>
<dbReference type="Pfam" id="PF14947">
    <property type="entry name" value="HTH_45"/>
    <property type="match status" value="1"/>
</dbReference>
<dbReference type="SUPFAM" id="SSF46785">
    <property type="entry name" value="Winged helix' DNA-binding domain"/>
    <property type="match status" value="1"/>
</dbReference>
<evidence type="ECO:0000313" key="3">
    <source>
        <dbReference type="EMBL" id="DBA52159.1"/>
    </source>
</evidence>
<dbReference type="EMBL" id="BK067791">
    <property type="protein sequence ID" value="DBA52159.1"/>
    <property type="molecule type" value="Genomic_DNA"/>
</dbReference>